<evidence type="ECO:0000313" key="4">
    <source>
        <dbReference type="Proteomes" id="UP000215545"/>
    </source>
</evidence>
<dbReference type="STRING" id="1017273.SAMN05443094_101737"/>
<evidence type="ECO:0000313" key="3">
    <source>
        <dbReference type="Proteomes" id="UP000186385"/>
    </source>
</evidence>
<keyword evidence="4" id="KW-1185">Reference proteome</keyword>
<dbReference type="Proteomes" id="UP000186385">
    <property type="component" value="Unassembled WGS sequence"/>
</dbReference>
<dbReference type="RefSeq" id="WP_045851736.1">
    <property type="nucleotide sequence ID" value="NZ_FTLX01000001.1"/>
</dbReference>
<evidence type="ECO:0000313" key="1">
    <source>
        <dbReference type="EMBL" id="OXS80574.1"/>
    </source>
</evidence>
<dbReference type="Gene3D" id="3.10.129.10">
    <property type="entry name" value="Hotdog Thioesterase"/>
    <property type="match status" value="1"/>
</dbReference>
<dbReference type="EMBL" id="FTLX01000001">
    <property type="protein sequence ID" value="SIQ11124.1"/>
    <property type="molecule type" value="Genomic_DNA"/>
</dbReference>
<proteinExistence type="predicted"/>
<reference evidence="2 3" key="1">
    <citation type="submission" date="2017-01" db="EMBL/GenBank/DDBJ databases">
        <authorList>
            <person name="Mah S.A."/>
            <person name="Swanson W.J."/>
            <person name="Moy G.W."/>
            <person name="Vacquier V.D."/>
        </authorList>
    </citation>
    <scope>NUCLEOTIDE SEQUENCE [LARGE SCALE GENOMIC DNA]</scope>
    <source>
        <strain evidence="2 3">NIO-1016</strain>
    </source>
</reference>
<dbReference type="GO" id="GO:0047617">
    <property type="term" value="F:fatty acyl-CoA hydrolase activity"/>
    <property type="evidence" value="ECO:0007669"/>
    <property type="project" value="TreeGrafter"/>
</dbReference>
<evidence type="ECO:0000313" key="2">
    <source>
        <dbReference type="EMBL" id="SIQ11124.1"/>
    </source>
</evidence>
<dbReference type="InterPro" id="IPR029069">
    <property type="entry name" value="HotDog_dom_sf"/>
</dbReference>
<reference evidence="1" key="3">
    <citation type="submission" date="2017-03" db="EMBL/GenBank/DDBJ databases">
        <authorList>
            <person name="Dastager S.G."/>
            <person name="Neurgaonkar P.S."/>
            <person name="Dharne M.S."/>
        </authorList>
    </citation>
    <scope>NUCLEOTIDE SEQUENCE</scope>
    <source>
        <strain evidence="1">DSM 25145</strain>
    </source>
</reference>
<sequence length="148" mass="17492">MKKPSYIADWEEWSGEFDTYWETVVRFSEIDMLGHLNNTIAFKYFEEARIHFFREKGLRKNWEKDELVFVVADLQCDYIRQVYYHETLRIFVKAAAFGNSSCDLHYKAVNEKNEVVLTGRGTIVQFNQLTGRPVPFHPSTKQLLTKTN</sequence>
<gene>
    <name evidence="1" type="ORF">B1B05_03595</name>
    <name evidence="2" type="ORF">SAMN05443094_101737</name>
</gene>
<dbReference type="PANTHER" id="PTHR31793:SF24">
    <property type="entry name" value="LONG-CHAIN ACYL-COA THIOESTERASE FADM"/>
    <property type="match status" value="1"/>
</dbReference>
<dbReference type="EMBL" id="MWSK01000001">
    <property type="protein sequence ID" value="OXS80574.1"/>
    <property type="molecule type" value="Genomic_DNA"/>
</dbReference>
<dbReference type="CDD" id="cd00586">
    <property type="entry name" value="4HBT"/>
    <property type="match status" value="1"/>
</dbReference>
<dbReference type="PANTHER" id="PTHR31793">
    <property type="entry name" value="4-HYDROXYBENZOYL-COA THIOESTERASE FAMILY MEMBER"/>
    <property type="match status" value="1"/>
</dbReference>
<keyword evidence="2" id="KW-0378">Hydrolase</keyword>
<dbReference type="SUPFAM" id="SSF54637">
    <property type="entry name" value="Thioesterase/thiol ester dehydrase-isomerase"/>
    <property type="match status" value="1"/>
</dbReference>
<dbReference type="OrthoDB" id="9799036at2"/>
<organism evidence="2 3">
    <name type="scientific">Domibacillus enclensis</name>
    <dbReference type="NCBI Taxonomy" id="1017273"/>
    <lineage>
        <taxon>Bacteria</taxon>
        <taxon>Bacillati</taxon>
        <taxon>Bacillota</taxon>
        <taxon>Bacilli</taxon>
        <taxon>Bacillales</taxon>
        <taxon>Bacillaceae</taxon>
        <taxon>Domibacillus</taxon>
    </lineage>
</organism>
<dbReference type="InterPro" id="IPR050563">
    <property type="entry name" value="4-hydroxybenzoyl-CoA_TE"/>
</dbReference>
<dbReference type="Proteomes" id="UP000215545">
    <property type="component" value="Unassembled WGS sequence"/>
</dbReference>
<protein>
    <submittedName>
        <fullName evidence="2">Acyl-CoA thioester hydrolase</fullName>
    </submittedName>
</protein>
<dbReference type="AlphaFoldDB" id="A0A1N6Q350"/>
<accession>A0A1N6Q350</accession>
<dbReference type="Pfam" id="PF13279">
    <property type="entry name" value="4HBT_2"/>
    <property type="match status" value="1"/>
</dbReference>
<name>A0A1N6Q350_9BACI</name>
<reference evidence="4" key="2">
    <citation type="submission" date="2017-03" db="EMBL/GenBank/DDBJ databases">
        <title>Bacillus sp. V-88(T) DSM27956, whole genome shotgun sequencing project.</title>
        <authorList>
            <person name="Dastager S.G."/>
            <person name="Neurgaonkar P.S."/>
            <person name="Dharne M.S."/>
        </authorList>
    </citation>
    <scope>NUCLEOTIDE SEQUENCE [LARGE SCALE GENOMIC DNA]</scope>
    <source>
        <strain evidence="4">DSM 25145</strain>
    </source>
</reference>